<name>A0AAW9JYN6_CARML</name>
<feature type="domain" description="DUF7448" evidence="1">
    <location>
        <begin position="14"/>
        <end position="113"/>
    </location>
</feature>
<comment type="caution">
    <text evidence="2">The sequence shown here is derived from an EMBL/GenBank/DDBJ whole genome shotgun (WGS) entry which is preliminary data.</text>
</comment>
<evidence type="ECO:0000259" key="1">
    <source>
        <dbReference type="Pfam" id="PF24240"/>
    </source>
</evidence>
<reference evidence="2" key="1">
    <citation type="submission" date="2023-08" db="EMBL/GenBank/DDBJ databases">
        <title>Genomic characterization of piscicolin 126 produced by Carnobacterium maltaromaticum CM22 strain isolated from salmon (Salmo salar).</title>
        <authorList>
            <person name="Gonzalez-Gragera E."/>
            <person name="Garcia-Lopez J.D."/>
            <person name="Teso-Perez C."/>
            <person name="Gimenez-Hernandez I."/>
            <person name="Peralta-Sanchez J.M."/>
            <person name="Valdivia E."/>
            <person name="Montalban-Lopez M."/>
            <person name="Martin-Platero A.M."/>
            <person name="Banos A."/>
            <person name="Martinez-Bueno M."/>
        </authorList>
    </citation>
    <scope>NUCLEOTIDE SEQUENCE</scope>
    <source>
        <strain evidence="2">CM22</strain>
    </source>
</reference>
<dbReference type="AlphaFoldDB" id="A0AAW9JYN6"/>
<dbReference type="InterPro" id="IPR055871">
    <property type="entry name" value="DUF7448"/>
</dbReference>
<evidence type="ECO:0000313" key="2">
    <source>
        <dbReference type="EMBL" id="MDZ5760758.1"/>
    </source>
</evidence>
<dbReference type="EMBL" id="JAVBVO010000028">
    <property type="protein sequence ID" value="MDZ5760758.1"/>
    <property type="molecule type" value="Genomic_DNA"/>
</dbReference>
<accession>A0AAW9JYN6</accession>
<dbReference type="RefSeq" id="WP_322809909.1">
    <property type="nucleotide sequence ID" value="NZ_JAVBVO010000028.1"/>
</dbReference>
<gene>
    <name evidence="2" type="ORF">RAK27_19115</name>
</gene>
<dbReference type="Pfam" id="PF24240">
    <property type="entry name" value="DUF7448"/>
    <property type="match status" value="1"/>
</dbReference>
<organism evidence="2 3">
    <name type="scientific">Carnobacterium maltaromaticum</name>
    <name type="common">Carnobacterium piscicola</name>
    <dbReference type="NCBI Taxonomy" id="2751"/>
    <lineage>
        <taxon>Bacteria</taxon>
        <taxon>Bacillati</taxon>
        <taxon>Bacillota</taxon>
        <taxon>Bacilli</taxon>
        <taxon>Lactobacillales</taxon>
        <taxon>Carnobacteriaceae</taxon>
        <taxon>Carnobacterium</taxon>
    </lineage>
</organism>
<sequence length="127" mass="14379">MNEQYGEFKELEHQLLHKKITSWDKDKLVLNDGTVITIEMSESDCCAYAGGEFKNVELDAVITDIKIYDKGTEEGWDNTTNYAEVVIFHNQNKIAQADCSADDGNGGYYYSVCALRVKGVYYEITRA</sequence>
<proteinExistence type="predicted"/>
<dbReference type="Proteomes" id="UP001290462">
    <property type="component" value="Unassembled WGS sequence"/>
</dbReference>
<evidence type="ECO:0000313" key="3">
    <source>
        <dbReference type="Proteomes" id="UP001290462"/>
    </source>
</evidence>
<protein>
    <recommendedName>
        <fullName evidence="1">DUF7448 domain-containing protein</fullName>
    </recommendedName>
</protein>